<evidence type="ECO:0000313" key="2">
    <source>
        <dbReference type="Proteomes" id="UP001328107"/>
    </source>
</evidence>
<dbReference type="Proteomes" id="UP001328107">
    <property type="component" value="Unassembled WGS sequence"/>
</dbReference>
<comment type="caution">
    <text evidence="1">The sequence shown here is derived from an EMBL/GenBank/DDBJ whole genome shotgun (WGS) entry which is preliminary data.</text>
</comment>
<dbReference type="EMBL" id="BTRK01000004">
    <property type="protein sequence ID" value="GMR45690.1"/>
    <property type="molecule type" value="Genomic_DNA"/>
</dbReference>
<feature type="non-terminal residue" evidence="1">
    <location>
        <position position="220"/>
    </location>
</feature>
<organism evidence="1 2">
    <name type="scientific">Pristionchus mayeri</name>
    <dbReference type="NCBI Taxonomy" id="1317129"/>
    <lineage>
        <taxon>Eukaryota</taxon>
        <taxon>Metazoa</taxon>
        <taxon>Ecdysozoa</taxon>
        <taxon>Nematoda</taxon>
        <taxon>Chromadorea</taxon>
        <taxon>Rhabditida</taxon>
        <taxon>Rhabditina</taxon>
        <taxon>Diplogasteromorpha</taxon>
        <taxon>Diplogasteroidea</taxon>
        <taxon>Neodiplogasteridae</taxon>
        <taxon>Pristionchus</taxon>
    </lineage>
</organism>
<dbReference type="AlphaFoldDB" id="A0AAN5HYN6"/>
<sequence>TSSSSSHRGPSAIPARAIIPLHAVTLVLLCLRRLFLQLFVISVASVSVDVVRLEEHALIDAVIVVEGYEGKAAVLVPHFVFHDVDLLDVSELGEVLLEHIVGVVLAYARYVQPLGGDVSGAAVVRISRNCSLRVDSLAIDHVRTGLLALINLKLGGVGHESKSARALRRRVAHHDNVDQLAVLAIELTHHLFGRIGSEPSDEELPAVLGLAVGSIMMVIL</sequence>
<accession>A0AAN5HYN6</accession>
<reference evidence="2" key="1">
    <citation type="submission" date="2022-10" db="EMBL/GenBank/DDBJ databases">
        <title>Genome assembly of Pristionchus species.</title>
        <authorList>
            <person name="Yoshida K."/>
            <person name="Sommer R.J."/>
        </authorList>
    </citation>
    <scope>NUCLEOTIDE SEQUENCE [LARGE SCALE GENOMIC DNA]</scope>
    <source>
        <strain evidence="2">RS5460</strain>
    </source>
</reference>
<proteinExistence type="predicted"/>
<keyword evidence="2" id="KW-1185">Reference proteome</keyword>
<name>A0AAN5HYN6_9BILA</name>
<gene>
    <name evidence="1" type="ORF">PMAYCL1PPCAC_15885</name>
</gene>
<evidence type="ECO:0000313" key="1">
    <source>
        <dbReference type="EMBL" id="GMR45690.1"/>
    </source>
</evidence>
<feature type="non-terminal residue" evidence="1">
    <location>
        <position position="1"/>
    </location>
</feature>
<protein>
    <submittedName>
        <fullName evidence="1">Uncharacterized protein</fullName>
    </submittedName>
</protein>